<proteinExistence type="predicted"/>
<organism evidence="1 2">
    <name type="scientific">Collimonas pratensis</name>
    <dbReference type="NCBI Taxonomy" id="279113"/>
    <lineage>
        <taxon>Bacteria</taxon>
        <taxon>Pseudomonadati</taxon>
        <taxon>Pseudomonadota</taxon>
        <taxon>Betaproteobacteria</taxon>
        <taxon>Burkholderiales</taxon>
        <taxon>Oxalobacteraceae</taxon>
        <taxon>Collimonas</taxon>
    </lineage>
</organism>
<name>A0ABM5Z2X7_9BURK</name>
<gene>
    <name evidence="1" type="ORF">CPter291_1087</name>
</gene>
<keyword evidence="2" id="KW-1185">Reference proteome</keyword>
<accession>A0ABM5Z2X7</accession>
<reference evidence="1 2" key="1">
    <citation type="submission" date="2015-11" db="EMBL/GenBank/DDBJ databases">
        <title>Exploring the genomic traits of fungus-feeding bacterial genus Collimonas.</title>
        <authorList>
            <person name="Song C."/>
            <person name="Schmidt R."/>
            <person name="de Jager V."/>
            <person name="Krzyzanowska D."/>
            <person name="Jongedijk E."/>
            <person name="Cankar K."/>
            <person name="Beekwilder J."/>
            <person name="van Veen A."/>
            <person name="de Boer W."/>
            <person name="van Veen J.A."/>
            <person name="Garbeva P."/>
        </authorList>
    </citation>
    <scope>NUCLEOTIDE SEQUENCE [LARGE SCALE GENOMIC DNA]</scope>
    <source>
        <strain evidence="1 2">Ter291</strain>
    </source>
</reference>
<dbReference type="EMBL" id="CP013236">
    <property type="protein sequence ID" value="AMP13364.1"/>
    <property type="molecule type" value="Genomic_DNA"/>
</dbReference>
<evidence type="ECO:0000313" key="2">
    <source>
        <dbReference type="Proteomes" id="UP000074914"/>
    </source>
</evidence>
<evidence type="ECO:0000313" key="1">
    <source>
        <dbReference type="EMBL" id="AMP13364.1"/>
    </source>
</evidence>
<sequence length="75" mass="8812">MPQISKIEEKLTSKIYCTSAPLELFAYSTHDEVDAHIDSLSMIDECVRKHLHGSKFQRVRVFDAMFRQMKYSYPL</sequence>
<protein>
    <submittedName>
        <fullName evidence="1">Uncharacterized protein</fullName>
    </submittedName>
</protein>
<dbReference type="Proteomes" id="UP000074914">
    <property type="component" value="Chromosome"/>
</dbReference>